<dbReference type="Gene3D" id="1.10.760.10">
    <property type="entry name" value="Cytochrome c-like domain"/>
    <property type="match status" value="1"/>
</dbReference>
<feature type="chain" id="PRO_5043538137" description="Cytochrome c domain-containing protein" evidence="1">
    <location>
        <begin position="30"/>
        <end position="112"/>
    </location>
</feature>
<dbReference type="EMBL" id="AP028679">
    <property type="protein sequence ID" value="BEQ13205.1"/>
    <property type="molecule type" value="Genomic_DNA"/>
</dbReference>
<feature type="signal peptide" evidence="1">
    <location>
        <begin position="1"/>
        <end position="29"/>
    </location>
</feature>
<evidence type="ECO:0000256" key="1">
    <source>
        <dbReference type="SAM" id="SignalP"/>
    </source>
</evidence>
<dbReference type="GO" id="GO:0009055">
    <property type="term" value="F:electron transfer activity"/>
    <property type="evidence" value="ECO:0007669"/>
    <property type="project" value="InterPro"/>
</dbReference>
<keyword evidence="1" id="KW-0732">Signal</keyword>
<evidence type="ECO:0000313" key="3">
    <source>
        <dbReference type="Proteomes" id="UP001366166"/>
    </source>
</evidence>
<dbReference type="Proteomes" id="UP001366166">
    <property type="component" value="Chromosome"/>
</dbReference>
<dbReference type="InterPro" id="IPR036909">
    <property type="entry name" value="Cyt_c-like_dom_sf"/>
</dbReference>
<evidence type="ECO:0008006" key="4">
    <source>
        <dbReference type="Google" id="ProtNLM"/>
    </source>
</evidence>
<organism evidence="2 3">
    <name type="scientific">Desulfoferula mesophila</name>
    <dbReference type="NCBI Taxonomy" id="3058419"/>
    <lineage>
        <taxon>Bacteria</taxon>
        <taxon>Pseudomonadati</taxon>
        <taxon>Thermodesulfobacteriota</taxon>
        <taxon>Desulfarculia</taxon>
        <taxon>Desulfarculales</taxon>
        <taxon>Desulfarculaceae</taxon>
        <taxon>Desulfoferula</taxon>
    </lineage>
</organism>
<protein>
    <recommendedName>
        <fullName evidence="4">Cytochrome c domain-containing protein</fullName>
    </recommendedName>
</protein>
<evidence type="ECO:0000313" key="2">
    <source>
        <dbReference type="EMBL" id="BEQ13205.1"/>
    </source>
</evidence>
<keyword evidence="3" id="KW-1185">Reference proteome</keyword>
<proteinExistence type="predicted"/>
<accession>A0AAU9EB46</accession>
<sequence length="112" mass="12425">MSSPRNSLVRLVILLAVCGLLMGSAGLVAAKSATKQQMNADQQMAAYELYQQKCLSCHDSIADPERPGKTRDGWTVVVRYMNDHYVQLTDQQADQIINLLYALRKGLEKDPG</sequence>
<dbReference type="AlphaFoldDB" id="A0AAU9EB46"/>
<dbReference type="RefSeq" id="WP_338604634.1">
    <property type="nucleotide sequence ID" value="NZ_AP028679.1"/>
</dbReference>
<dbReference type="GO" id="GO:0020037">
    <property type="term" value="F:heme binding"/>
    <property type="evidence" value="ECO:0007669"/>
    <property type="project" value="InterPro"/>
</dbReference>
<dbReference type="SUPFAM" id="SSF46626">
    <property type="entry name" value="Cytochrome c"/>
    <property type="match status" value="1"/>
</dbReference>
<name>A0AAU9EB46_9BACT</name>
<dbReference type="KEGG" id="dmp:FAK_02710"/>
<gene>
    <name evidence="2" type="ORF">FAK_02710</name>
</gene>
<reference evidence="3" key="1">
    <citation type="journal article" date="2023" name="Arch. Microbiol.">
        <title>Desulfoferula mesophilus gen. nov. sp. nov., a mesophilic sulfate-reducing bacterium isolated from a brackish lake sediment.</title>
        <authorList>
            <person name="Watanabe T."/>
            <person name="Yabe T."/>
            <person name="Tsuji J.M."/>
            <person name="Fukui M."/>
        </authorList>
    </citation>
    <scope>NUCLEOTIDE SEQUENCE [LARGE SCALE GENOMIC DNA]</scope>
    <source>
        <strain evidence="3">12FAK</strain>
    </source>
</reference>